<dbReference type="EMBL" id="JAMPKX010000001">
    <property type="protein sequence ID" value="MEP0945580.1"/>
    <property type="molecule type" value="Genomic_DNA"/>
</dbReference>
<evidence type="ECO:0008006" key="3">
    <source>
        <dbReference type="Google" id="ProtNLM"/>
    </source>
</evidence>
<accession>A0ABV0JYH5</accession>
<name>A0ABV0JYH5_9CYAN</name>
<dbReference type="PROSITE" id="PS51257">
    <property type="entry name" value="PROKAR_LIPOPROTEIN"/>
    <property type="match status" value="1"/>
</dbReference>
<evidence type="ECO:0000313" key="1">
    <source>
        <dbReference type="EMBL" id="MEP0945580.1"/>
    </source>
</evidence>
<organism evidence="1 2">
    <name type="scientific">Leptolyngbya subtilissima DQ-A4</name>
    <dbReference type="NCBI Taxonomy" id="2933933"/>
    <lineage>
        <taxon>Bacteria</taxon>
        <taxon>Bacillati</taxon>
        <taxon>Cyanobacteriota</taxon>
        <taxon>Cyanophyceae</taxon>
        <taxon>Leptolyngbyales</taxon>
        <taxon>Leptolyngbyaceae</taxon>
        <taxon>Leptolyngbya group</taxon>
        <taxon>Leptolyngbya</taxon>
    </lineage>
</organism>
<dbReference type="RefSeq" id="WP_190698547.1">
    <property type="nucleotide sequence ID" value="NZ_JAMPKX010000001.1"/>
</dbReference>
<evidence type="ECO:0000313" key="2">
    <source>
        <dbReference type="Proteomes" id="UP001482513"/>
    </source>
</evidence>
<gene>
    <name evidence="1" type="ORF">NC992_01720</name>
</gene>
<sequence>MVSLHRVRSWPQPPLNFSWLGGLVLGALLLTGCGPDQAQIVTDATSYEAQLAQHLADTGSVMYGTYWCPHCADQKAMFGEAADRVPYVECAADGDNPQPELCEQKGIQGYPTWEIDGQLSPGVKSLDDLADLSGFLPPQ</sequence>
<dbReference type="SUPFAM" id="SSF52833">
    <property type="entry name" value="Thioredoxin-like"/>
    <property type="match status" value="1"/>
</dbReference>
<dbReference type="PANTHER" id="PTHR34573">
    <property type="entry name" value="VKC DOMAIN-CONTAINING PROTEIN"/>
    <property type="match status" value="1"/>
</dbReference>
<dbReference type="Gene3D" id="3.40.30.10">
    <property type="entry name" value="Glutaredoxin"/>
    <property type="match status" value="1"/>
</dbReference>
<proteinExistence type="predicted"/>
<comment type="caution">
    <text evidence="1">The sequence shown here is derived from an EMBL/GenBank/DDBJ whole genome shotgun (WGS) entry which is preliminary data.</text>
</comment>
<dbReference type="PROSITE" id="PS51354">
    <property type="entry name" value="GLUTAREDOXIN_2"/>
    <property type="match status" value="1"/>
</dbReference>
<reference evidence="1 2" key="1">
    <citation type="submission" date="2022-04" db="EMBL/GenBank/DDBJ databases">
        <title>Positive selection, recombination, and allopatry shape intraspecific diversity of widespread and dominant cyanobacteria.</title>
        <authorList>
            <person name="Wei J."/>
            <person name="Shu W."/>
            <person name="Hu C."/>
        </authorList>
    </citation>
    <scope>NUCLEOTIDE SEQUENCE [LARGE SCALE GENOMIC DNA]</scope>
    <source>
        <strain evidence="1 2">DQ-A4</strain>
    </source>
</reference>
<protein>
    <recommendedName>
        <fullName evidence="3">Thioredoxin domain-containing protein</fullName>
    </recommendedName>
</protein>
<dbReference type="Proteomes" id="UP001482513">
    <property type="component" value="Unassembled WGS sequence"/>
</dbReference>
<keyword evidence="2" id="KW-1185">Reference proteome</keyword>
<dbReference type="InterPro" id="IPR036249">
    <property type="entry name" value="Thioredoxin-like_sf"/>
</dbReference>
<dbReference type="PANTHER" id="PTHR34573:SF1">
    <property type="entry name" value="VITAMIN K EPOXIDE REDUCTASE DOMAIN-CONTAINING PROTEIN"/>
    <property type="match status" value="1"/>
</dbReference>